<dbReference type="GO" id="GO:0000976">
    <property type="term" value="F:transcription cis-regulatory region binding"/>
    <property type="evidence" value="ECO:0007669"/>
    <property type="project" value="TreeGrafter"/>
</dbReference>
<keyword evidence="3" id="KW-0804">Transcription</keyword>
<reference evidence="7" key="1">
    <citation type="submission" date="2018-09" db="EMBL/GenBank/DDBJ databases">
        <title>Acidovorax cavernicola nov. sp. isolated from Gruta de las Maravillas (Aracena, Spain).</title>
        <authorList>
            <person name="Jurado V."/>
            <person name="Gutierrez-Patricio S."/>
            <person name="Gonzalez-Pimentel J.L."/>
            <person name="Miller A.Z."/>
            <person name="Laiz L."/>
            <person name="Saiz-Jimenez C."/>
        </authorList>
    </citation>
    <scope>NUCLEOTIDE SEQUENCE [LARGE SCALE GENOMIC DNA]</scope>
    <source>
        <strain evidence="7">1011MAR3C25</strain>
    </source>
</reference>
<dbReference type="AlphaFoldDB" id="A0A418SS44"/>
<organism evidence="6 7">
    <name type="scientific">Paracoccus onubensis</name>
    <dbReference type="NCBI Taxonomy" id="1675788"/>
    <lineage>
        <taxon>Bacteria</taxon>
        <taxon>Pseudomonadati</taxon>
        <taxon>Pseudomonadota</taxon>
        <taxon>Alphaproteobacteria</taxon>
        <taxon>Rhodobacterales</taxon>
        <taxon>Paracoccaceae</taxon>
        <taxon>Paracoccus</taxon>
    </lineage>
</organism>
<dbReference type="SUPFAM" id="SSF46689">
    <property type="entry name" value="Homeodomain-like"/>
    <property type="match status" value="1"/>
</dbReference>
<dbReference type="SUPFAM" id="SSF48498">
    <property type="entry name" value="Tetracyclin repressor-like, C-terminal domain"/>
    <property type="match status" value="1"/>
</dbReference>
<protein>
    <submittedName>
        <fullName evidence="6">TetR/AcrR family transcriptional regulator</fullName>
    </submittedName>
</protein>
<name>A0A418SS44_9RHOB</name>
<proteinExistence type="predicted"/>
<dbReference type="PANTHER" id="PTHR30055">
    <property type="entry name" value="HTH-TYPE TRANSCRIPTIONAL REGULATOR RUTR"/>
    <property type="match status" value="1"/>
</dbReference>
<dbReference type="InterPro" id="IPR036271">
    <property type="entry name" value="Tet_transcr_reg_TetR-rel_C_sf"/>
</dbReference>
<accession>A0A418SS44</accession>
<sequence length="194" mass="21228">MSSSSIRRYHTAKKIQSAAIALAIKNGLNNITTEAIACAAGISARTFFNYYPYKEAALMGPQPDYPEDAAELFINGTGSLLTDLRELISVHISRFLHEREMLGHLLKLSETDPKLTALRNNAVLARRGKMAGLLQRRLPDADPRMIDILASAIIAATNNATQSWAFGVSEDFVDAAMENLSLILPAAQLLEQED</sequence>
<evidence type="ECO:0000256" key="3">
    <source>
        <dbReference type="ARBA" id="ARBA00023163"/>
    </source>
</evidence>
<dbReference type="PROSITE" id="PS50977">
    <property type="entry name" value="HTH_TETR_2"/>
    <property type="match status" value="1"/>
</dbReference>
<gene>
    <name evidence="6" type="ORF">D3P04_14880</name>
</gene>
<keyword evidence="2 4" id="KW-0238">DNA-binding</keyword>
<feature type="domain" description="HTH tetR-type" evidence="5">
    <location>
        <begin position="9"/>
        <end position="69"/>
    </location>
</feature>
<dbReference type="GO" id="GO:0003700">
    <property type="term" value="F:DNA-binding transcription factor activity"/>
    <property type="evidence" value="ECO:0007669"/>
    <property type="project" value="TreeGrafter"/>
</dbReference>
<dbReference type="RefSeq" id="WP_119750270.1">
    <property type="nucleotide sequence ID" value="NZ_QZCG01000010.1"/>
</dbReference>
<evidence type="ECO:0000256" key="4">
    <source>
        <dbReference type="PROSITE-ProRule" id="PRU00335"/>
    </source>
</evidence>
<keyword evidence="7" id="KW-1185">Reference proteome</keyword>
<comment type="caution">
    <text evidence="6">The sequence shown here is derived from an EMBL/GenBank/DDBJ whole genome shotgun (WGS) entry which is preliminary data.</text>
</comment>
<dbReference type="PANTHER" id="PTHR30055:SF234">
    <property type="entry name" value="HTH-TYPE TRANSCRIPTIONAL REGULATOR BETI"/>
    <property type="match status" value="1"/>
</dbReference>
<evidence type="ECO:0000256" key="2">
    <source>
        <dbReference type="ARBA" id="ARBA00023125"/>
    </source>
</evidence>
<evidence type="ECO:0000259" key="5">
    <source>
        <dbReference type="PROSITE" id="PS50977"/>
    </source>
</evidence>
<keyword evidence="1" id="KW-0805">Transcription regulation</keyword>
<evidence type="ECO:0000313" key="6">
    <source>
        <dbReference type="EMBL" id="RJE83688.1"/>
    </source>
</evidence>
<dbReference type="InterPro" id="IPR050109">
    <property type="entry name" value="HTH-type_TetR-like_transc_reg"/>
</dbReference>
<dbReference type="OrthoDB" id="9811084at2"/>
<evidence type="ECO:0000256" key="1">
    <source>
        <dbReference type="ARBA" id="ARBA00023015"/>
    </source>
</evidence>
<evidence type="ECO:0000313" key="7">
    <source>
        <dbReference type="Proteomes" id="UP000284202"/>
    </source>
</evidence>
<feature type="DNA-binding region" description="H-T-H motif" evidence="4">
    <location>
        <begin position="32"/>
        <end position="51"/>
    </location>
</feature>
<dbReference type="Gene3D" id="1.10.357.10">
    <property type="entry name" value="Tetracycline Repressor, domain 2"/>
    <property type="match status" value="1"/>
</dbReference>
<dbReference type="InterPro" id="IPR009057">
    <property type="entry name" value="Homeodomain-like_sf"/>
</dbReference>
<dbReference type="InterPro" id="IPR001647">
    <property type="entry name" value="HTH_TetR"/>
</dbReference>
<dbReference type="Pfam" id="PF00440">
    <property type="entry name" value="TetR_N"/>
    <property type="match status" value="1"/>
</dbReference>
<dbReference type="EMBL" id="QZCG01000010">
    <property type="protein sequence ID" value="RJE83688.1"/>
    <property type="molecule type" value="Genomic_DNA"/>
</dbReference>
<dbReference type="Proteomes" id="UP000284202">
    <property type="component" value="Unassembled WGS sequence"/>
</dbReference>